<evidence type="ECO:0000313" key="2">
    <source>
        <dbReference type="Proteomes" id="UP000001305"/>
    </source>
</evidence>
<sequence length="212" mass="24028">MGRLSFAVLDKYEYLPSKQEGTCYFCGAGGRLSNDLTPANTATVSAQAMFMDKWVYVKACQKCWHKIYTANTFNQGKNYKVLSGCMTLDMKFHLLGIGNLPDNKRSNGIGWVKEGTRLIPLCLAPTDQDDYFWDQYRITGEEIQALQGTLATLYMGLPRLTVNRTFDAALASGDLELDRIDLYRGMMGMNDLEDRLEAKSPNYEENKDKLPW</sequence>
<protein>
    <submittedName>
        <fullName evidence="1">Uncharacterized protein</fullName>
    </submittedName>
</protein>
<keyword evidence="2" id="KW-1185">Reference proteome</keyword>
<dbReference type="EMBL" id="AY986977">
    <property type="protein sequence ID" value="AAX84928.1"/>
    <property type="molecule type" value="Genomic_DNA"/>
</dbReference>
<dbReference type="Proteomes" id="UP000001305">
    <property type="component" value="Segment"/>
</dbReference>
<name>Q52PT2_9CAUD</name>
<reference evidence="1 2" key="1">
    <citation type="submission" date="2005-03" db="EMBL/GenBank/DDBJ databases">
        <title>Sequencing of bacteriophage Xp15 from Xanthomonas campestris pv. pelargonii and identification of the lysis genes.</title>
        <authorList>
            <person name="Ramadugu C."/>
            <person name="Gabriel D.W."/>
        </authorList>
    </citation>
    <scope>NUCLEOTIDE SEQUENCE [LARGE SCALE GENOMIC DNA]</scope>
</reference>
<organism evidence="1 2">
    <name type="scientific">Xanthomonas phage Xp15</name>
    <dbReference type="NCBI Taxonomy" id="322855"/>
    <lineage>
        <taxon>Viruses</taxon>
        <taxon>Duplodnaviria</taxon>
        <taxon>Heunggongvirae</taxon>
        <taxon>Uroviricota</taxon>
        <taxon>Caudoviricetes</taxon>
        <taxon>Alachuavirus</taxon>
        <taxon>Alachuavirus Xp15</taxon>
    </lineage>
</organism>
<evidence type="ECO:0000313" key="1">
    <source>
        <dbReference type="EMBL" id="AAX84928.1"/>
    </source>
</evidence>
<accession>Q52PT2</accession>
<dbReference type="RefSeq" id="YP_239347.1">
    <property type="nucleotide sequence ID" value="NC_007024.1"/>
</dbReference>
<dbReference type="KEGG" id="vg:5076618"/>
<dbReference type="GeneID" id="5076618"/>
<proteinExistence type="predicted"/>